<proteinExistence type="predicted"/>
<keyword evidence="1" id="KW-1185">Reference proteome</keyword>
<dbReference type="Proteomes" id="UP000887565">
    <property type="component" value="Unplaced"/>
</dbReference>
<dbReference type="AlphaFoldDB" id="A0A915L005"/>
<organism evidence="1 2">
    <name type="scientific">Romanomermis culicivorax</name>
    <name type="common">Nematode worm</name>
    <dbReference type="NCBI Taxonomy" id="13658"/>
    <lineage>
        <taxon>Eukaryota</taxon>
        <taxon>Metazoa</taxon>
        <taxon>Ecdysozoa</taxon>
        <taxon>Nematoda</taxon>
        <taxon>Enoplea</taxon>
        <taxon>Dorylaimia</taxon>
        <taxon>Mermithida</taxon>
        <taxon>Mermithoidea</taxon>
        <taxon>Mermithidae</taxon>
        <taxon>Romanomermis</taxon>
    </lineage>
</organism>
<reference evidence="2" key="1">
    <citation type="submission" date="2022-11" db="UniProtKB">
        <authorList>
            <consortium name="WormBaseParasite"/>
        </authorList>
    </citation>
    <scope>IDENTIFICATION</scope>
</reference>
<accession>A0A915L005</accession>
<protein>
    <submittedName>
        <fullName evidence="2">Uncharacterized protein</fullName>
    </submittedName>
</protein>
<evidence type="ECO:0000313" key="2">
    <source>
        <dbReference type="WBParaSite" id="nRc.2.0.1.t43093-RA"/>
    </source>
</evidence>
<evidence type="ECO:0000313" key="1">
    <source>
        <dbReference type="Proteomes" id="UP000887565"/>
    </source>
</evidence>
<dbReference type="WBParaSite" id="nRc.2.0.1.t43093-RA">
    <property type="protein sequence ID" value="nRc.2.0.1.t43093-RA"/>
    <property type="gene ID" value="nRc.2.0.1.g43093"/>
</dbReference>
<sequence>MINISIWSPNGQLNQIQAVRCVIRNRTVCTNASKAIDIYLYFLNLFSPYFWATTSPTSSARTTVGYSIAERRRR</sequence>
<name>A0A915L005_ROMCU</name>